<gene>
    <name evidence="3" type="ORF">NMS_1977</name>
</gene>
<evidence type="ECO:0000313" key="3">
    <source>
        <dbReference type="EMBL" id="BAO55986.1"/>
    </source>
</evidence>
<evidence type="ECO:0000259" key="2">
    <source>
        <dbReference type="SMART" id="SM00014"/>
    </source>
</evidence>
<dbReference type="Gene3D" id="1.20.144.10">
    <property type="entry name" value="Phosphatidic acid phosphatase type 2/haloperoxidase"/>
    <property type="match status" value="1"/>
</dbReference>
<dbReference type="EMBL" id="AP014548">
    <property type="protein sequence ID" value="BAO55986.1"/>
    <property type="molecule type" value="Genomic_DNA"/>
</dbReference>
<dbReference type="Pfam" id="PF01569">
    <property type="entry name" value="PAP2"/>
    <property type="match status" value="1"/>
</dbReference>
<name>W8W0A5_9FLAO</name>
<feature type="transmembrane region" description="Helical" evidence="1">
    <location>
        <begin position="91"/>
        <end position="109"/>
    </location>
</feature>
<dbReference type="AlphaFoldDB" id="W8W0A5"/>
<dbReference type="InterPro" id="IPR000326">
    <property type="entry name" value="PAP2/HPO"/>
</dbReference>
<dbReference type="CDD" id="cd03392">
    <property type="entry name" value="PAP2_like_2"/>
    <property type="match status" value="1"/>
</dbReference>
<dbReference type="PANTHER" id="PTHR14969">
    <property type="entry name" value="SPHINGOSINE-1-PHOSPHATE PHOSPHOHYDROLASE"/>
    <property type="match status" value="1"/>
</dbReference>
<feature type="transmembrane region" description="Helical" evidence="1">
    <location>
        <begin position="152"/>
        <end position="172"/>
    </location>
</feature>
<dbReference type="OrthoDB" id="9773582at2"/>
<dbReference type="InterPro" id="IPR036938">
    <property type="entry name" value="PAP2/HPO_sf"/>
</dbReference>
<keyword evidence="1" id="KW-1133">Transmembrane helix</keyword>
<keyword evidence="4" id="KW-1185">Reference proteome</keyword>
<dbReference type="HOGENOM" id="CLU_072573_3_0_10"/>
<evidence type="ECO:0000313" key="4">
    <source>
        <dbReference type="Proteomes" id="UP000031760"/>
    </source>
</evidence>
<dbReference type="PANTHER" id="PTHR14969:SF13">
    <property type="entry name" value="AT30094P"/>
    <property type="match status" value="1"/>
</dbReference>
<sequence>MQKELIALLKKVKQMLSQTFKRYDDRWPYLITAIVAALVFFAGIKLFIALTEILKSEYLASYDTTISENVALYRSPYLTDYFVFVTNLGDALGYLIVFSVCTLLFYLIFKNWKYVAQLALVMVLALSSNLILKQIINRARPTAEHLVTVETLSYPSGHAMMAMAFYGLLIYLITQFNFRKAYKFLVIFTLIVLILSIGLSRIYLGVHFPSDIAGGFIAGFIWVVFCVMIFNLIKIFRRDPAT</sequence>
<feature type="transmembrane region" description="Helical" evidence="1">
    <location>
        <begin position="212"/>
        <end position="233"/>
    </location>
</feature>
<reference evidence="3 4" key="1">
    <citation type="journal article" date="2014" name="Proc. Natl. Acad. Sci. U.S.A.">
        <title>Functional characterization of flavobacteria rhodopsins reveals a unique class of light-driven chloride pump in bacteria.</title>
        <authorList>
            <person name="Yoshizawa S."/>
            <person name="Kumagai Y."/>
            <person name="Kim H."/>
            <person name="Ogura Y."/>
            <person name="Hayashi T."/>
            <person name="Iwasaki W."/>
            <person name="DeLong E.F."/>
            <person name="Kogure K."/>
        </authorList>
    </citation>
    <scope>NUCLEOTIDE SEQUENCE [LARGE SCALE GENOMIC DNA]</scope>
    <source>
        <strain evidence="3 4">S1-08</strain>
    </source>
</reference>
<keyword evidence="1" id="KW-0472">Membrane</keyword>
<dbReference type="Proteomes" id="UP000031760">
    <property type="component" value="Chromosome"/>
</dbReference>
<feature type="domain" description="Phosphatidic acid phosphatase type 2/haloperoxidase" evidence="2">
    <location>
        <begin position="113"/>
        <end position="227"/>
    </location>
</feature>
<feature type="transmembrane region" description="Helical" evidence="1">
    <location>
        <begin position="27"/>
        <end position="50"/>
    </location>
</feature>
<organism evidence="3 4">
    <name type="scientific">Nonlabens marinus S1-08</name>
    <dbReference type="NCBI Taxonomy" id="1454201"/>
    <lineage>
        <taxon>Bacteria</taxon>
        <taxon>Pseudomonadati</taxon>
        <taxon>Bacteroidota</taxon>
        <taxon>Flavobacteriia</taxon>
        <taxon>Flavobacteriales</taxon>
        <taxon>Flavobacteriaceae</taxon>
        <taxon>Nonlabens</taxon>
    </lineage>
</organism>
<dbReference type="KEGG" id="nmf:NMS_1977"/>
<dbReference type="SMART" id="SM00014">
    <property type="entry name" value="acidPPc"/>
    <property type="match status" value="1"/>
</dbReference>
<dbReference type="STRING" id="1454201.NMS_1977"/>
<feature type="transmembrane region" description="Helical" evidence="1">
    <location>
        <begin position="184"/>
        <end position="206"/>
    </location>
</feature>
<evidence type="ECO:0000256" key="1">
    <source>
        <dbReference type="SAM" id="Phobius"/>
    </source>
</evidence>
<proteinExistence type="predicted"/>
<dbReference type="SUPFAM" id="SSF48317">
    <property type="entry name" value="Acid phosphatase/Vanadium-dependent haloperoxidase"/>
    <property type="match status" value="1"/>
</dbReference>
<feature type="transmembrane region" description="Helical" evidence="1">
    <location>
        <begin position="114"/>
        <end position="132"/>
    </location>
</feature>
<keyword evidence="1" id="KW-0812">Transmembrane</keyword>
<protein>
    <recommendedName>
        <fullName evidence="2">Phosphatidic acid phosphatase type 2/haloperoxidase domain-containing protein</fullName>
    </recommendedName>
</protein>
<accession>W8W0A5</accession>